<reference evidence="1" key="1">
    <citation type="submission" date="2021-06" db="EMBL/GenBank/DDBJ databases">
        <title>Parelaphostrongylus tenuis whole genome reference sequence.</title>
        <authorList>
            <person name="Garwood T.J."/>
            <person name="Larsen P.A."/>
            <person name="Fountain-Jones N.M."/>
            <person name="Garbe J.R."/>
            <person name="Macchietto M.G."/>
            <person name="Kania S.A."/>
            <person name="Gerhold R.W."/>
            <person name="Richards J.E."/>
            <person name="Wolf T.M."/>
        </authorList>
    </citation>
    <scope>NUCLEOTIDE SEQUENCE</scope>
    <source>
        <strain evidence="1">MNPRO001-30</strain>
        <tissue evidence="1">Meninges</tissue>
    </source>
</reference>
<evidence type="ECO:0000313" key="2">
    <source>
        <dbReference type="Proteomes" id="UP001196413"/>
    </source>
</evidence>
<evidence type="ECO:0000313" key="1">
    <source>
        <dbReference type="EMBL" id="KAJ1351326.1"/>
    </source>
</evidence>
<sequence>MALSSEASDLIVAIAVNMVKRIGSSVTFRFDEFDYKYTTKKMPDRRLMMVPEIRQIQLRRRHGHLMLPASACQ</sequence>
<protein>
    <submittedName>
        <fullName evidence="1">Uncharacterized protein</fullName>
    </submittedName>
</protein>
<comment type="caution">
    <text evidence="1">The sequence shown here is derived from an EMBL/GenBank/DDBJ whole genome shotgun (WGS) entry which is preliminary data.</text>
</comment>
<name>A0AAD5QLX9_PARTN</name>
<accession>A0AAD5QLX9</accession>
<dbReference type="Proteomes" id="UP001196413">
    <property type="component" value="Unassembled WGS sequence"/>
</dbReference>
<organism evidence="1 2">
    <name type="scientific">Parelaphostrongylus tenuis</name>
    <name type="common">Meningeal worm</name>
    <dbReference type="NCBI Taxonomy" id="148309"/>
    <lineage>
        <taxon>Eukaryota</taxon>
        <taxon>Metazoa</taxon>
        <taxon>Ecdysozoa</taxon>
        <taxon>Nematoda</taxon>
        <taxon>Chromadorea</taxon>
        <taxon>Rhabditida</taxon>
        <taxon>Rhabditina</taxon>
        <taxon>Rhabditomorpha</taxon>
        <taxon>Strongyloidea</taxon>
        <taxon>Metastrongylidae</taxon>
        <taxon>Parelaphostrongylus</taxon>
    </lineage>
</organism>
<gene>
    <name evidence="1" type="ORF">KIN20_007312</name>
</gene>
<dbReference type="EMBL" id="JAHQIW010001050">
    <property type="protein sequence ID" value="KAJ1351326.1"/>
    <property type="molecule type" value="Genomic_DNA"/>
</dbReference>
<keyword evidence="2" id="KW-1185">Reference proteome</keyword>
<proteinExistence type="predicted"/>
<dbReference type="AlphaFoldDB" id="A0AAD5QLX9"/>